<dbReference type="EMBL" id="JAPFFJ010000009">
    <property type="protein sequence ID" value="KAJ6419420.1"/>
    <property type="molecule type" value="Genomic_DNA"/>
</dbReference>
<dbReference type="Proteomes" id="UP001162972">
    <property type="component" value="Chromosome 7"/>
</dbReference>
<gene>
    <name evidence="1" type="ORF">OIU84_029516</name>
</gene>
<proteinExistence type="predicted"/>
<organism evidence="1 2">
    <name type="scientific">Salix udensis</name>
    <dbReference type="NCBI Taxonomy" id="889485"/>
    <lineage>
        <taxon>Eukaryota</taxon>
        <taxon>Viridiplantae</taxon>
        <taxon>Streptophyta</taxon>
        <taxon>Embryophyta</taxon>
        <taxon>Tracheophyta</taxon>
        <taxon>Spermatophyta</taxon>
        <taxon>Magnoliopsida</taxon>
        <taxon>eudicotyledons</taxon>
        <taxon>Gunneridae</taxon>
        <taxon>Pentapetalae</taxon>
        <taxon>rosids</taxon>
        <taxon>fabids</taxon>
        <taxon>Malpighiales</taxon>
        <taxon>Salicaceae</taxon>
        <taxon>Saliceae</taxon>
        <taxon>Salix</taxon>
    </lineage>
</organism>
<keyword evidence="2" id="KW-1185">Reference proteome</keyword>
<comment type="caution">
    <text evidence="1">The sequence shown here is derived from an EMBL/GenBank/DDBJ whole genome shotgun (WGS) entry which is preliminary data.</text>
</comment>
<dbReference type="AlphaFoldDB" id="A0AAD6K9J4"/>
<protein>
    <submittedName>
        <fullName evidence="1">Uncharacterized protein</fullName>
    </submittedName>
</protein>
<accession>A0AAD6K9J4</accession>
<evidence type="ECO:0000313" key="1">
    <source>
        <dbReference type="EMBL" id="KAJ6419420.1"/>
    </source>
</evidence>
<sequence length="67" mass="7578">MTATHFQQTFQGFNLPTTTSSLKLPMITANLNTILKTYDRVDAYKLLYKASTTSLLFTRTSHKTNSC</sequence>
<reference evidence="1 2" key="1">
    <citation type="journal article" date="2023" name="Int. J. Mol. Sci.">
        <title>De Novo Assembly and Annotation of 11 Diverse Shrub Willow (Salix) Genomes Reveals Novel Gene Organization in Sex-Linked Regions.</title>
        <authorList>
            <person name="Hyden B."/>
            <person name="Feng K."/>
            <person name="Yates T.B."/>
            <person name="Jawdy S."/>
            <person name="Cereghino C."/>
            <person name="Smart L.B."/>
            <person name="Muchero W."/>
        </authorList>
    </citation>
    <scope>NUCLEOTIDE SEQUENCE [LARGE SCALE GENOMIC DNA]</scope>
    <source>
        <tissue evidence="1">Shoot tip</tissue>
    </source>
</reference>
<evidence type="ECO:0000313" key="2">
    <source>
        <dbReference type="Proteomes" id="UP001162972"/>
    </source>
</evidence>
<name>A0AAD6K9J4_9ROSI</name>